<dbReference type="InterPro" id="IPR029063">
    <property type="entry name" value="SAM-dependent_MTases_sf"/>
</dbReference>
<feature type="domain" description="Methyltransferase small" evidence="1">
    <location>
        <begin position="84"/>
        <end position="177"/>
    </location>
</feature>
<dbReference type="Proteomes" id="UP001055940">
    <property type="component" value="Chromosome"/>
</dbReference>
<dbReference type="InterPro" id="IPR022446">
    <property type="entry name" value="MeTrfrase_put"/>
</dbReference>
<name>A0ABY5DG78_9ACTN</name>
<evidence type="ECO:0000313" key="2">
    <source>
        <dbReference type="EMBL" id="USY23032.1"/>
    </source>
</evidence>
<dbReference type="InterPro" id="IPR050320">
    <property type="entry name" value="N5-glutamine_MTase"/>
</dbReference>
<evidence type="ECO:0000313" key="3">
    <source>
        <dbReference type="Proteomes" id="UP001055940"/>
    </source>
</evidence>
<dbReference type="InterPro" id="IPR007848">
    <property type="entry name" value="Small_mtfrase_dom"/>
</dbReference>
<dbReference type="Pfam" id="PF05175">
    <property type="entry name" value="MTS"/>
    <property type="match status" value="1"/>
</dbReference>
<dbReference type="PANTHER" id="PTHR18895:SF74">
    <property type="entry name" value="MTRF1L RELEASE FACTOR GLUTAMINE METHYLTRANSFERASE"/>
    <property type="match status" value="1"/>
</dbReference>
<protein>
    <recommendedName>
        <fullName evidence="1">Methyltransferase small domain-containing protein</fullName>
    </recommendedName>
</protein>
<dbReference type="Gene3D" id="3.40.50.150">
    <property type="entry name" value="Vaccinia Virus protein VP39"/>
    <property type="match status" value="1"/>
</dbReference>
<gene>
    <name evidence="2" type="ORF">NE857_16280</name>
</gene>
<proteinExistence type="predicted"/>
<dbReference type="RefSeq" id="WP_254421761.1">
    <property type="nucleotide sequence ID" value="NZ_BAAAJB010000051.1"/>
</dbReference>
<organism evidence="2 3">
    <name type="scientific">Nocardiopsis exhalans</name>
    <dbReference type="NCBI Taxonomy" id="163604"/>
    <lineage>
        <taxon>Bacteria</taxon>
        <taxon>Bacillati</taxon>
        <taxon>Actinomycetota</taxon>
        <taxon>Actinomycetes</taxon>
        <taxon>Streptosporangiales</taxon>
        <taxon>Nocardiopsidaceae</taxon>
        <taxon>Nocardiopsis</taxon>
    </lineage>
</organism>
<dbReference type="PANTHER" id="PTHR18895">
    <property type="entry name" value="HEMK METHYLTRANSFERASE"/>
    <property type="match status" value="1"/>
</dbReference>
<sequence>MSPHPTVLCTTTVITRLRQAGCVFAEQEAHLITTSARTPDDLTRMVDQRTSGTPLEHVLGWADFLNLRLFVEPGVFVPRPRSEFLALQALARTRPGALVVDLCCGTAALGAALATRRKGVRLHAADIDAASVRCARRNITHLGGQVHHGDLFHPLPRALLGRVDVLVVNAPYVPTKQISLPKQV</sequence>
<dbReference type="SUPFAM" id="SSF53335">
    <property type="entry name" value="S-adenosyl-L-methionine-dependent methyltransferases"/>
    <property type="match status" value="1"/>
</dbReference>
<dbReference type="NCBIfam" id="TIGR03704">
    <property type="entry name" value="PrmC_rel_meth"/>
    <property type="match status" value="1"/>
</dbReference>
<evidence type="ECO:0000259" key="1">
    <source>
        <dbReference type="Pfam" id="PF05175"/>
    </source>
</evidence>
<accession>A0ABY5DG78</accession>
<dbReference type="EMBL" id="CP099837">
    <property type="protein sequence ID" value="USY23032.1"/>
    <property type="molecule type" value="Genomic_DNA"/>
</dbReference>
<keyword evidence="3" id="KW-1185">Reference proteome</keyword>
<reference evidence="2" key="1">
    <citation type="submission" date="2022-06" db="EMBL/GenBank/DDBJ databases">
        <authorList>
            <person name="Ping M."/>
        </authorList>
    </citation>
    <scope>NUCLEOTIDE SEQUENCE</scope>
    <source>
        <strain evidence="2">JCM11759T</strain>
    </source>
</reference>